<evidence type="ECO:0000256" key="2">
    <source>
        <dbReference type="ARBA" id="ARBA00022679"/>
    </source>
</evidence>
<proteinExistence type="predicted"/>
<keyword evidence="1" id="KW-0489">Methyltransferase</keyword>
<gene>
    <name evidence="3" type="ORF">LPJ53_005897</name>
</gene>
<keyword evidence="4" id="KW-1185">Reference proteome</keyword>
<evidence type="ECO:0000313" key="3">
    <source>
        <dbReference type="EMBL" id="KAJ1719319.1"/>
    </source>
</evidence>
<dbReference type="Gene3D" id="3.40.50.150">
    <property type="entry name" value="Vaccinia Virus protein VP39"/>
    <property type="match status" value="1"/>
</dbReference>
<sequence length="265" mass="30020">MIERITVYLNQERKTKLPLDQPEFPLKRFSFSMCNPPFYRSKQEQEELRQRKRGQPSLNTVAKPDELFTEGGEQQFVLEMADESQKLGTRVQWYTTMVGRKGTLAELRARVRKLGAKQVKEGTLLQGVTTRWVLAWSFEDKSCFSVAVSKSSVGEAQKWFEQSMHELDIETGEAEDGYRCAAREITWTRKARRQREKAGASGAPAATGDEQPRSVLVFAASVHDVCTTDAGSAKQEIHMRYLSGEAGPNSLASLYNHLLRQLRQA</sequence>
<dbReference type="InterPro" id="IPR029063">
    <property type="entry name" value="SAM-dependent_MTases_sf"/>
</dbReference>
<dbReference type="InterPro" id="IPR010286">
    <property type="entry name" value="METTL16/RlmF"/>
</dbReference>
<dbReference type="PANTHER" id="PTHR13393:SF0">
    <property type="entry name" value="RNA N6-ADENOSINE-METHYLTRANSFERASE METTL16"/>
    <property type="match status" value="1"/>
</dbReference>
<dbReference type="PANTHER" id="PTHR13393">
    <property type="entry name" value="SAM-DEPENDENT METHYLTRANSFERASE"/>
    <property type="match status" value="1"/>
</dbReference>
<evidence type="ECO:0000256" key="1">
    <source>
        <dbReference type="ARBA" id="ARBA00022603"/>
    </source>
</evidence>
<accession>A0A9W8CNA7</accession>
<dbReference type="OrthoDB" id="514248at2759"/>
<comment type="caution">
    <text evidence="3">The sequence shown here is derived from an EMBL/GenBank/DDBJ whole genome shotgun (WGS) entry which is preliminary data.</text>
</comment>
<dbReference type="AlphaFoldDB" id="A0A9W8CNA7"/>
<evidence type="ECO:0000313" key="4">
    <source>
        <dbReference type="Proteomes" id="UP001149813"/>
    </source>
</evidence>
<dbReference type="GO" id="GO:0070475">
    <property type="term" value="P:rRNA base methylation"/>
    <property type="evidence" value="ECO:0007669"/>
    <property type="project" value="TreeGrafter"/>
</dbReference>
<dbReference type="Pfam" id="PF05971">
    <property type="entry name" value="Methyltransf_10"/>
    <property type="match status" value="1"/>
</dbReference>
<dbReference type="Proteomes" id="UP001149813">
    <property type="component" value="Unassembled WGS sequence"/>
</dbReference>
<dbReference type="GO" id="GO:0008168">
    <property type="term" value="F:methyltransferase activity"/>
    <property type="evidence" value="ECO:0007669"/>
    <property type="project" value="UniProtKB-KW"/>
</dbReference>
<organism evidence="3 4">
    <name type="scientific">Coemansia erecta</name>
    <dbReference type="NCBI Taxonomy" id="147472"/>
    <lineage>
        <taxon>Eukaryota</taxon>
        <taxon>Fungi</taxon>
        <taxon>Fungi incertae sedis</taxon>
        <taxon>Zoopagomycota</taxon>
        <taxon>Kickxellomycotina</taxon>
        <taxon>Kickxellomycetes</taxon>
        <taxon>Kickxellales</taxon>
        <taxon>Kickxellaceae</taxon>
        <taxon>Coemansia</taxon>
    </lineage>
</organism>
<reference evidence="3" key="1">
    <citation type="submission" date="2022-07" db="EMBL/GenBank/DDBJ databases">
        <title>Phylogenomic reconstructions and comparative analyses of Kickxellomycotina fungi.</title>
        <authorList>
            <person name="Reynolds N.K."/>
            <person name="Stajich J.E."/>
            <person name="Barry K."/>
            <person name="Grigoriev I.V."/>
            <person name="Crous P."/>
            <person name="Smith M.E."/>
        </authorList>
    </citation>
    <scope>NUCLEOTIDE SEQUENCE</scope>
    <source>
        <strain evidence="3">NBRC 32514</strain>
    </source>
</reference>
<name>A0A9W8CNA7_9FUNG</name>
<protein>
    <submittedName>
        <fullName evidence="3">Uncharacterized protein</fullName>
    </submittedName>
</protein>
<dbReference type="EMBL" id="JANBOJ010000427">
    <property type="protein sequence ID" value="KAJ1719319.1"/>
    <property type="molecule type" value="Genomic_DNA"/>
</dbReference>
<keyword evidence="2" id="KW-0808">Transferase</keyword>